<dbReference type="AlphaFoldDB" id="A0A0C2Z1X7"/>
<protein>
    <submittedName>
        <fullName evidence="2">Uncharacterized protein</fullName>
    </submittedName>
</protein>
<accession>A0A0C2Z1X7</accession>
<dbReference type="Proteomes" id="UP000053424">
    <property type="component" value="Unassembled WGS sequence"/>
</dbReference>
<reference evidence="3" key="2">
    <citation type="submission" date="2015-01" db="EMBL/GenBank/DDBJ databases">
        <title>Evolutionary Origins and Diversification of the Mycorrhizal Mutualists.</title>
        <authorList>
            <consortium name="DOE Joint Genome Institute"/>
            <consortium name="Mycorrhizal Genomics Consortium"/>
            <person name="Kohler A."/>
            <person name="Kuo A."/>
            <person name="Nagy L.G."/>
            <person name="Floudas D."/>
            <person name="Copeland A."/>
            <person name="Barry K.W."/>
            <person name="Cichocki N."/>
            <person name="Veneault-Fourrey C."/>
            <person name="LaButti K."/>
            <person name="Lindquist E.A."/>
            <person name="Lipzen A."/>
            <person name="Lundell T."/>
            <person name="Morin E."/>
            <person name="Murat C."/>
            <person name="Riley R."/>
            <person name="Ohm R."/>
            <person name="Sun H."/>
            <person name="Tunlid A."/>
            <person name="Henrissat B."/>
            <person name="Grigoriev I.V."/>
            <person name="Hibbett D.S."/>
            <person name="Martin F."/>
        </authorList>
    </citation>
    <scope>NUCLEOTIDE SEQUENCE [LARGE SCALE GENOMIC DNA]</scope>
    <source>
        <strain evidence="3">h7</strain>
    </source>
</reference>
<feature type="region of interest" description="Disordered" evidence="1">
    <location>
        <begin position="10"/>
        <end position="37"/>
    </location>
</feature>
<proteinExistence type="predicted"/>
<evidence type="ECO:0000313" key="2">
    <source>
        <dbReference type="EMBL" id="KIM47197.1"/>
    </source>
</evidence>
<feature type="compositionally biased region" description="Basic and acidic residues" evidence="1">
    <location>
        <begin position="14"/>
        <end position="23"/>
    </location>
</feature>
<gene>
    <name evidence="2" type="ORF">M413DRAFT_271072</name>
</gene>
<reference evidence="2 3" key="1">
    <citation type="submission" date="2014-04" db="EMBL/GenBank/DDBJ databases">
        <authorList>
            <consortium name="DOE Joint Genome Institute"/>
            <person name="Kuo A."/>
            <person name="Gay G."/>
            <person name="Dore J."/>
            <person name="Kohler A."/>
            <person name="Nagy L.G."/>
            <person name="Floudas D."/>
            <person name="Copeland A."/>
            <person name="Barry K.W."/>
            <person name="Cichocki N."/>
            <person name="Veneault-Fourrey C."/>
            <person name="LaButti K."/>
            <person name="Lindquist E.A."/>
            <person name="Lipzen A."/>
            <person name="Lundell T."/>
            <person name="Morin E."/>
            <person name="Murat C."/>
            <person name="Sun H."/>
            <person name="Tunlid A."/>
            <person name="Henrissat B."/>
            <person name="Grigoriev I.V."/>
            <person name="Hibbett D.S."/>
            <person name="Martin F."/>
            <person name="Nordberg H.P."/>
            <person name="Cantor M.N."/>
            <person name="Hua S.X."/>
        </authorList>
    </citation>
    <scope>NUCLEOTIDE SEQUENCE [LARGE SCALE GENOMIC DNA]</scope>
    <source>
        <strain evidence="3">h7</strain>
    </source>
</reference>
<dbReference type="HOGENOM" id="CLU_3050556_0_0_1"/>
<evidence type="ECO:0000256" key="1">
    <source>
        <dbReference type="SAM" id="MobiDB-lite"/>
    </source>
</evidence>
<keyword evidence="3" id="KW-1185">Reference proteome</keyword>
<name>A0A0C2Z1X7_HEBCY</name>
<organism evidence="2 3">
    <name type="scientific">Hebeloma cylindrosporum</name>
    <dbReference type="NCBI Taxonomy" id="76867"/>
    <lineage>
        <taxon>Eukaryota</taxon>
        <taxon>Fungi</taxon>
        <taxon>Dikarya</taxon>
        <taxon>Basidiomycota</taxon>
        <taxon>Agaricomycotina</taxon>
        <taxon>Agaricomycetes</taxon>
        <taxon>Agaricomycetidae</taxon>
        <taxon>Agaricales</taxon>
        <taxon>Agaricineae</taxon>
        <taxon>Hymenogastraceae</taxon>
        <taxon>Hebeloma</taxon>
    </lineage>
</organism>
<evidence type="ECO:0000313" key="3">
    <source>
        <dbReference type="Proteomes" id="UP000053424"/>
    </source>
</evidence>
<sequence>MDHITRVHKMIRLYPEHKRRENGDSDTSSSTDTPQRANKVTMNGYVMWFGFHQA</sequence>
<dbReference type="EMBL" id="KN831770">
    <property type="protein sequence ID" value="KIM47197.1"/>
    <property type="molecule type" value="Genomic_DNA"/>
</dbReference>